<protein>
    <submittedName>
        <fullName evidence="3">BESS domain-containing protein</fullName>
    </submittedName>
</protein>
<dbReference type="Proteomes" id="UP000279833">
    <property type="component" value="Unassembled WGS sequence"/>
</dbReference>
<accession>A0A183KKS0</accession>
<reference evidence="1 2" key="2">
    <citation type="submission" date="2018-11" db="EMBL/GenBank/DDBJ databases">
        <authorList>
            <consortium name="Pathogen Informatics"/>
        </authorList>
    </citation>
    <scope>NUCLEOTIDE SEQUENCE [LARGE SCALE GENOMIC DNA]</scope>
    <source>
        <strain evidence="1">Dakar</strain>
        <strain evidence="2">Dakar, Senegal</strain>
    </source>
</reference>
<keyword evidence="2" id="KW-1185">Reference proteome</keyword>
<evidence type="ECO:0000313" key="2">
    <source>
        <dbReference type="Proteomes" id="UP000279833"/>
    </source>
</evidence>
<organism evidence="3">
    <name type="scientific">Schistosoma curassoni</name>
    <dbReference type="NCBI Taxonomy" id="6186"/>
    <lineage>
        <taxon>Eukaryota</taxon>
        <taxon>Metazoa</taxon>
        <taxon>Spiralia</taxon>
        <taxon>Lophotrochozoa</taxon>
        <taxon>Platyhelminthes</taxon>
        <taxon>Trematoda</taxon>
        <taxon>Digenea</taxon>
        <taxon>Strigeidida</taxon>
        <taxon>Schistosomatoidea</taxon>
        <taxon>Schistosomatidae</taxon>
        <taxon>Schistosoma</taxon>
    </lineage>
</organism>
<reference evidence="3" key="1">
    <citation type="submission" date="2016-06" db="UniProtKB">
        <authorList>
            <consortium name="WormBaseParasite"/>
        </authorList>
    </citation>
    <scope>IDENTIFICATION</scope>
</reference>
<gene>
    <name evidence="1" type="ORF">SCUD_LOCUS15632</name>
</gene>
<evidence type="ECO:0000313" key="3">
    <source>
        <dbReference type="WBParaSite" id="SCUD_0001563501-mRNA-1"/>
    </source>
</evidence>
<sequence>MSMRIPSTDSGELVSSKTSTMCSAKPDFPNFCAEVSDVNHNTNSVALPHESSIGVKATTTQFPANTKLKSSVVASADSSIDIKCETESQKDDCFIQSADDDKKFKTATSVFPLVGLEKEIQHLLPDFKDNRVAKEIIRRNIEWHHNTPYASHRGGI</sequence>
<dbReference type="AlphaFoldDB" id="A0A183KKS0"/>
<evidence type="ECO:0000313" key="1">
    <source>
        <dbReference type="EMBL" id="VDP59730.1"/>
    </source>
</evidence>
<dbReference type="WBParaSite" id="SCUD_0001563501-mRNA-1">
    <property type="protein sequence ID" value="SCUD_0001563501-mRNA-1"/>
    <property type="gene ID" value="SCUD_0001563501"/>
</dbReference>
<proteinExistence type="predicted"/>
<dbReference type="EMBL" id="UZAK01037807">
    <property type="protein sequence ID" value="VDP59730.1"/>
    <property type="molecule type" value="Genomic_DNA"/>
</dbReference>
<name>A0A183KKS0_9TREM</name>